<feature type="domain" description="HMA" evidence="20">
    <location>
        <begin position="2"/>
        <end position="69"/>
    </location>
</feature>
<dbReference type="NCBIfam" id="TIGR00003">
    <property type="entry name" value="copper ion binding protein"/>
    <property type="match status" value="4"/>
</dbReference>
<gene>
    <name evidence="21" type="ORF">FRC96_02300</name>
</gene>
<dbReference type="InterPro" id="IPR023298">
    <property type="entry name" value="ATPase_P-typ_TM_dom_sf"/>
</dbReference>
<evidence type="ECO:0000256" key="17">
    <source>
        <dbReference type="ARBA" id="ARBA00023136"/>
    </source>
</evidence>
<keyword evidence="16" id="KW-0406">Ion transport</keyword>
<evidence type="ECO:0000256" key="7">
    <source>
        <dbReference type="ARBA" id="ARBA00022723"/>
    </source>
</evidence>
<evidence type="ECO:0000259" key="20">
    <source>
        <dbReference type="PROSITE" id="PS50846"/>
    </source>
</evidence>
<feature type="transmembrane region" description="Helical" evidence="18">
    <location>
        <begin position="660"/>
        <end position="680"/>
    </location>
</feature>
<keyword evidence="8" id="KW-0677">Repeat</keyword>
<dbReference type="InterPro" id="IPR008250">
    <property type="entry name" value="ATPase_P-typ_transduc_dom_A_sf"/>
</dbReference>
<protein>
    <recommendedName>
        <fullName evidence="3">P-type Cu(+) transporter</fullName>
        <ecNumber evidence="3">7.2.2.8</ecNumber>
    </recommendedName>
</protein>
<name>A0A5C6XKS0_9DELT</name>
<dbReference type="SUPFAM" id="SSF56784">
    <property type="entry name" value="HAD-like"/>
    <property type="match status" value="1"/>
</dbReference>
<dbReference type="InterPro" id="IPR017969">
    <property type="entry name" value="Heavy-metal-associated_CS"/>
</dbReference>
<feature type="region of interest" description="Disordered" evidence="19">
    <location>
        <begin position="345"/>
        <end position="368"/>
    </location>
</feature>
<dbReference type="NCBIfam" id="TIGR01511">
    <property type="entry name" value="ATPase-IB1_Cu"/>
    <property type="match status" value="1"/>
</dbReference>
<dbReference type="FunFam" id="2.70.150.10:FF:000020">
    <property type="entry name" value="Copper-exporting P-type ATPase A"/>
    <property type="match status" value="1"/>
</dbReference>
<dbReference type="EC" id="7.2.2.8" evidence="3"/>
<dbReference type="GO" id="GO:0043682">
    <property type="term" value="F:P-type divalent copper transporter activity"/>
    <property type="evidence" value="ECO:0007669"/>
    <property type="project" value="TreeGrafter"/>
</dbReference>
<comment type="subcellular location">
    <subcellularLocation>
        <location evidence="1">Cell membrane</location>
        <topology evidence="1">Multi-pass membrane protein</topology>
    </subcellularLocation>
</comment>
<keyword evidence="5 18" id="KW-1003">Cell membrane</keyword>
<dbReference type="InterPro" id="IPR006122">
    <property type="entry name" value="HMA_Cu_ion-bd"/>
</dbReference>
<proteinExistence type="inferred from homology"/>
<keyword evidence="12" id="KW-0460">Magnesium</keyword>
<dbReference type="CDD" id="cd02094">
    <property type="entry name" value="P-type_ATPase_Cu-like"/>
    <property type="match status" value="1"/>
</dbReference>
<dbReference type="GO" id="GO:0055070">
    <property type="term" value="P:copper ion homeostasis"/>
    <property type="evidence" value="ECO:0007669"/>
    <property type="project" value="TreeGrafter"/>
</dbReference>
<dbReference type="InterPro" id="IPR023299">
    <property type="entry name" value="ATPase_P-typ_cyto_dom_N"/>
</dbReference>
<feature type="transmembrane region" description="Helical" evidence="18">
    <location>
        <begin position="408"/>
        <end position="430"/>
    </location>
</feature>
<feature type="compositionally biased region" description="Low complexity" evidence="19">
    <location>
        <begin position="348"/>
        <end position="365"/>
    </location>
</feature>
<evidence type="ECO:0000256" key="14">
    <source>
        <dbReference type="ARBA" id="ARBA00022989"/>
    </source>
</evidence>
<dbReference type="RefSeq" id="WP_146972420.1">
    <property type="nucleotide sequence ID" value="NZ_VOSL01000011.1"/>
</dbReference>
<feature type="transmembrane region" description="Helical" evidence="18">
    <location>
        <begin position="974"/>
        <end position="993"/>
    </location>
</feature>
<dbReference type="Pfam" id="PF00122">
    <property type="entry name" value="E1-E2_ATPase"/>
    <property type="match status" value="1"/>
</dbReference>
<evidence type="ECO:0000256" key="19">
    <source>
        <dbReference type="SAM" id="MobiDB-lite"/>
    </source>
</evidence>
<feature type="region of interest" description="Disordered" evidence="19">
    <location>
        <begin position="229"/>
        <end position="275"/>
    </location>
</feature>
<dbReference type="Gene3D" id="2.70.150.10">
    <property type="entry name" value="Calcium-transporting ATPase, cytoplasmic transduction domain A"/>
    <property type="match status" value="1"/>
</dbReference>
<dbReference type="EMBL" id="VOSL01000011">
    <property type="protein sequence ID" value="TXD43000.1"/>
    <property type="molecule type" value="Genomic_DNA"/>
</dbReference>
<organism evidence="21 22">
    <name type="scientific">Lujinxingia vulgaris</name>
    <dbReference type="NCBI Taxonomy" id="2600176"/>
    <lineage>
        <taxon>Bacteria</taxon>
        <taxon>Deltaproteobacteria</taxon>
        <taxon>Bradymonadales</taxon>
        <taxon>Lujinxingiaceae</taxon>
        <taxon>Lujinxingia</taxon>
    </lineage>
</organism>
<evidence type="ECO:0000313" key="21">
    <source>
        <dbReference type="EMBL" id="TXD43000.1"/>
    </source>
</evidence>
<keyword evidence="6 18" id="KW-0812">Transmembrane</keyword>
<comment type="caution">
    <text evidence="21">The sequence shown here is derived from an EMBL/GenBank/DDBJ whole genome shotgun (WGS) entry which is preliminary data.</text>
</comment>
<keyword evidence="11 18" id="KW-0067">ATP-binding</keyword>
<dbReference type="InterPro" id="IPR027256">
    <property type="entry name" value="P-typ_ATPase_IB"/>
</dbReference>
<dbReference type="PANTHER" id="PTHR43520:SF8">
    <property type="entry name" value="P-TYPE CU(+) TRANSPORTER"/>
    <property type="match status" value="1"/>
</dbReference>
<dbReference type="GO" id="GO:0005507">
    <property type="term" value="F:copper ion binding"/>
    <property type="evidence" value="ECO:0007669"/>
    <property type="project" value="InterPro"/>
</dbReference>
<dbReference type="GO" id="GO:0005886">
    <property type="term" value="C:plasma membrane"/>
    <property type="evidence" value="ECO:0007669"/>
    <property type="project" value="UniProtKB-SubCell"/>
</dbReference>
<reference evidence="21 22" key="1">
    <citation type="submission" date="2019-08" db="EMBL/GenBank/DDBJ databases">
        <title>Bradymonadales sp. TMQ2.</title>
        <authorList>
            <person name="Liang Q."/>
        </authorList>
    </citation>
    <scope>NUCLEOTIDE SEQUENCE [LARGE SCALE GENOMIC DNA]</scope>
    <source>
        <strain evidence="21 22">TMQ2</strain>
    </source>
</reference>
<dbReference type="SFLD" id="SFLDF00027">
    <property type="entry name" value="p-type_atpase"/>
    <property type="match status" value="1"/>
</dbReference>
<dbReference type="CDD" id="cd00371">
    <property type="entry name" value="HMA"/>
    <property type="match status" value="4"/>
</dbReference>
<keyword evidence="7 18" id="KW-0479">Metal-binding</keyword>
<keyword evidence="13" id="KW-1278">Translocase</keyword>
<dbReference type="InterPro" id="IPR059000">
    <property type="entry name" value="ATPase_P-type_domA"/>
</dbReference>
<dbReference type="Pfam" id="PF00403">
    <property type="entry name" value="HMA"/>
    <property type="match status" value="4"/>
</dbReference>
<dbReference type="PROSITE" id="PS00154">
    <property type="entry name" value="ATPASE_E1_E2"/>
    <property type="match status" value="1"/>
</dbReference>
<dbReference type="GO" id="GO:0016887">
    <property type="term" value="F:ATP hydrolysis activity"/>
    <property type="evidence" value="ECO:0007669"/>
    <property type="project" value="InterPro"/>
</dbReference>
<evidence type="ECO:0000256" key="5">
    <source>
        <dbReference type="ARBA" id="ARBA00022475"/>
    </source>
</evidence>
<feature type="domain" description="HMA" evidence="20">
    <location>
        <begin position="279"/>
        <end position="346"/>
    </location>
</feature>
<dbReference type="SUPFAM" id="SSF81660">
    <property type="entry name" value="Metal cation-transporting ATPase, ATP-binding domain N"/>
    <property type="match status" value="1"/>
</dbReference>
<dbReference type="InterPro" id="IPR023214">
    <property type="entry name" value="HAD_sf"/>
</dbReference>
<evidence type="ECO:0000256" key="2">
    <source>
        <dbReference type="ARBA" id="ARBA00006024"/>
    </source>
</evidence>
<dbReference type="SUPFAM" id="SSF81653">
    <property type="entry name" value="Calcium ATPase, transduction domain A"/>
    <property type="match status" value="1"/>
</dbReference>
<dbReference type="PROSITE" id="PS01047">
    <property type="entry name" value="HMA_1"/>
    <property type="match status" value="1"/>
</dbReference>
<evidence type="ECO:0000256" key="15">
    <source>
        <dbReference type="ARBA" id="ARBA00023008"/>
    </source>
</evidence>
<keyword evidence="17 18" id="KW-0472">Membrane</keyword>
<evidence type="ECO:0000256" key="6">
    <source>
        <dbReference type="ARBA" id="ARBA00022692"/>
    </source>
</evidence>
<evidence type="ECO:0000256" key="13">
    <source>
        <dbReference type="ARBA" id="ARBA00022967"/>
    </source>
</evidence>
<dbReference type="Gene3D" id="3.40.50.1000">
    <property type="entry name" value="HAD superfamily/HAD-like"/>
    <property type="match status" value="1"/>
</dbReference>
<keyword evidence="4" id="KW-0813">Transport</keyword>
<feature type="domain" description="HMA" evidence="20">
    <location>
        <begin position="162"/>
        <end position="229"/>
    </location>
</feature>
<keyword evidence="10" id="KW-0187">Copper transport</keyword>
<dbReference type="NCBIfam" id="TIGR01494">
    <property type="entry name" value="ATPase_P-type"/>
    <property type="match status" value="1"/>
</dbReference>
<evidence type="ECO:0000256" key="4">
    <source>
        <dbReference type="ARBA" id="ARBA00022448"/>
    </source>
</evidence>
<evidence type="ECO:0000256" key="18">
    <source>
        <dbReference type="RuleBase" id="RU362081"/>
    </source>
</evidence>
<dbReference type="SFLD" id="SFLDS00003">
    <property type="entry name" value="Haloacid_Dehalogenase"/>
    <property type="match status" value="1"/>
</dbReference>
<dbReference type="PRINTS" id="PR00120">
    <property type="entry name" value="HATPASE"/>
</dbReference>
<dbReference type="InterPro" id="IPR036412">
    <property type="entry name" value="HAD-like_sf"/>
</dbReference>
<dbReference type="Proteomes" id="UP000321046">
    <property type="component" value="Unassembled WGS sequence"/>
</dbReference>
<accession>A0A5C6XKS0</accession>
<dbReference type="InterPro" id="IPR006121">
    <property type="entry name" value="HMA_dom"/>
</dbReference>
<dbReference type="SUPFAM" id="SSF55008">
    <property type="entry name" value="HMA, heavy metal-associated domain"/>
    <property type="match status" value="4"/>
</dbReference>
<comment type="similarity">
    <text evidence="2 18">Belongs to the cation transport ATPase (P-type) (TC 3.A.3) family. Type IB subfamily.</text>
</comment>
<evidence type="ECO:0000256" key="12">
    <source>
        <dbReference type="ARBA" id="ARBA00022842"/>
    </source>
</evidence>
<evidence type="ECO:0000256" key="9">
    <source>
        <dbReference type="ARBA" id="ARBA00022741"/>
    </source>
</evidence>
<evidence type="ECO:0000256" key="1">
    <source>
        <dbReference type="ARBA" id="ARBA00004651"/>
    </source>
</evidence>
<evidence type="ECO:0000256" key="16">
    <source>
        <dbReference type="ARBA" id="ARBA00023065"/>
    </source>
</evidence>
<dbReference type="NCBIfam" id="TIGR01525">
    <property type="entry name" value="ATPase-IB_hvy"/>
    <property type="match status" value="1"/>
</dbReference>
<dbReference type="SFLD" id="SFLDG00002">
    <property type="entry name" value="C1.7:_P-type_atpase_like"/>
    <property type="match status" value="1"/>
</dbReference>
<dbReference type="GO" id="GO:0005524">
    <property type="term" value="F:ATP binding"/>
    <property type="evidence" value="ECO:0007669"/>
    <property type="project" value="UniProtKB-UniRule"/>
</dbReference>
<dbReference type="PROSITE" id="PS50846">
    <property type="entry name" value="HMA_2"/>
    <property type="match status" value="4"/>
</dbReference>
<evidence type="ECO:0000256" key="8">
    <source>
        <dbReference type="ARBA" id="ARBA00022737"/>
    </source>
</evidence>
<dbReference type="FunFam" id="3.30.70.100:FF:000005">
    <property type="entry name" value="Copper-exporting P-type ATPase A"/>
    <property type="match status" value="1"/>
</dbReference>
<keyword evidence="15" id="KW-0186">Copper</keyword>
<dbReference type="InterPro" id="IPR036163">
    <property type="entry name" value="HMA_dom_sf"/>
</dbReference>
<feature type="transmembrane region" description="Helical" evidence="18">
    <location>
        <begin position="382"/>
        <end position="402"/>
    </location>
</feature>
<feature type="transmembrane region" description="Helical" evidence="18">
    <location>
        <begin position="632"/>
        <end position="654"/>
    </location>
</feature>
<dbReference type="GO" id="GO:0140581">
    <property type="term" value="F:P-type monovalent copper transporter activity"/>
    <property type="evidence" value="ECO:0007669"/>
    <property type="project" value="UniProtKB-EC"/>
</dbReference>
<dbReference type="AlphaFoldDB" id="A0A5C6XKS0"/>
<keyword evidence="14 18" id="KW-1133">Transmembrane helix</keyword>
<dbReference type="InterPro" id="IPR044492">
    <property type="entry name" value="P_typ_ATPase_HD_dom"/>
</dbReference>
<sequence length="1024" mass="107369">MPAITFHVQGMTCGKCVARVQNALNNLPGVIDHNVDREAGLVTITLADADAPSSEEIARAISDAGYLATPLEPSPRSTTASPRVLAFQVEGMTCDKCVARVQNALNNLPGVIDHNVEREANLATVTLAGADAPSNDEIARAISDAGYPASLLPDRTSAAPTKTLNFNVEGMTCGKCVARVQNALDNLAGIAKHHVDRENNSAAITLTSHASLTPQDIALAISDAGYPASPTNAERAPAIPTRPPEEITSTTISAAPPSSPSTGPAEPGGSAPVEPIDIPADLLEVRGMTCASCVARVENALSNVEGVAEARVNFATEQARVRWKPGTEPSHQRLIDAIHAAGYEVEEPTPSTSTAPSASAPPRASRISERRKAEADFWKKRWTTGVILTLPIMLLDMGPMWLNWQANFAAEATRLITLIYLTGVVIAYVGQGFFKGAFSAARHGAVNMDTLVALGAGTAYVFSTIISILYITGSVAHAHPYFESAAMILTLIGLGKWLEARAKGKAGEAIEALLDLGAKQAFVKRDGDWTAVDVAQLQPGDFLRVRAGEKIPTDAEVLEGQSDVNEAMVTGESVPVTRGPGDAVIGGTISTDGQLILRATRVGKDTALAQIARQVEEAQESKANIQRLVDRISAIFVPAVILIAIATFIAWAVLDAPSAAILPAVAVLVIACPCALGLATPTAMMVGSGKGASLGVLIRNAQALERARALHAVVFDKTGTLTTGNMSLTDVIALNATDDEHLALAAAIEEAGQHPIGIAILRAARERGLDLPAISDFKTIAGDGVTASHNGQTIAIGKPSWVQDTCNASFPSHHLERLQNQGKTVVAMASPDTPLALFAVEDAPHDDAPALIEWLHKRGTETWLITGDNPQTARIIAERVGIPPERVKAGVRPGDKAAAVKDIQNQGQKVVAMIGDGVNDAPALAQADLGIAIGSGTDVAIESADITLMTSSLDGVRRAIALSAATYNKIRQNLFWAFVYNTVLIPVAALGLLRPAFAAMAMALSSVSVVTNALLLKRRDFTKP</sequence>
<feature type="domain" description="HMA" evidence="20">
    <location>
        <begin position="83"/>
        <end position="150"/>
    </location>
</feature>
<dbReference type="OrthoDB" id="9759222at2"/>
<dbReference type="PRINTS" id="PR00119">
    <property type="entry name" value="CATATPASE"/>
</dbReference>
<dbReference type="InterPro" id="IPR018303">
    <property type="entry name" value="ATPase_P-typ_P_site"/>
</dbReference>
<dbReference type="Gene3D" id="3.40.1110.10">
    <property type="entry name" value="Calcium-transporting ATPase, cytoplasmic domain N"/>
    <property type="match status" value="1"/>
</dbReference>
<evidence type="ECO:0000256" key="3">
    <source>
        <dbReference type="ARBA" id="ARBA00012517"/>
    </source>
</evidence>
<dbReference type="Gene3D" id="3.30.70.100">
    <property type="match status" value="4"/>
</dbReference>
<evidence type="ECO:0000256" key="11">
    <source>
        <dbReference type="ARBA" id="ARBA00022840"/>
    </source>
</evidence>
<dbReference type="Pfam" id="PF00702">
    <property type="entry name" value="Hydrolase"/>
    <property type="match status" value="1"/>
</dbReference>
<dbReference type="PANTHER" id="PTHR43520">
    <property type="entry name" value="ATP7, ISOFORM B"/>
    <property type="match status" value="1"/>
</dbReference>
<dbReference type="SUPFAM" id="SSF81665">
    <property type="entry name" value="Calcium ATPase, transmembrane domain M"/>
    <property type="match status" value="1"/>
</dbReference>
<feature type="transmembrane region" description="Helical" evidence="18">
    <location>
        <begin position="999"/>
        <end position="1016"/>
    </location>
</feature>
<feature type="compositionally biased region" description="Low complexity" evidence="19">
    <location>
        <begin position="248"/>
        <end position="272"/>
    </location>
</feature>
<keyword evidence="9 18" id="KW-0547">Nucleotide-binding</keyword>
<evidence type="ECO:0000256" key="10">
    <source>
        <dbReference type="ARBA" id="ARBA00022796"/>
    </source>
</evidence>
<feature type="transmembrane region" description="Helical" evidence="18">
    <location>
        <begin position="451"/>
        <end position="472"/>
    </location>
</feature>
<dbReference type="InterPro" id="IPR001757">
    <property type="entry name" value="P_typ_ATPase"/>
</dbReference>
<evidence type="ECO:0000313" key="22">
    <source>
        <dbReference type="Proteomes" id="UP000321046"/>
    </source>
</evidence>